<keyword evidence="2" id="KW-1185">Reference proteome</keyword>
<dbReference type="InterPro" id="IPR029058">
    <property type="entry name" value="AB_hydrolase_fold"/>
</dbReference>
<reference evidence="1" key="1">
    <citation type="submission" date="2020-05" db="EMBL/GenBank/DDBJ databases">
        <title>Phylogenomic resolution of chytrid fungi.</title>
        <authorList>
            <person name="Stajich J.E."/>
            <person name="Amses K."/>
            <person name="Simmons R."/>
            <person name="Seto K."/>
            <person name="Myers J."/>
            <person name="Bonds A."/>
            <person name="Quandt C.A."/>
            <person name="Barry K."/>
            <person name="Liu P."/>
            <person name="Grigoriev I."/>
            <person name="Longcore J.E."/>
            <person name="James T.Y."/>
        </authorList>
    </citation>
    <scope>NUCLEOTIDE SEQUENCE</scope>
    <source>
        <strain evidence="1">PLAUS21</strain>
    </source>
</reference>
<dbReference type="EMBL" id="JADGKB010000099">
    <property type="protein sequence ID" value="KAJ3253838.1"/>
    <property type="molecule type" value="Genomic_DNA"/>
</dbReference>
<name>A0AAD5Y199_9FUNG</name>
<dbReference type="PANTHER" id="PTHR34043:SF3">
    <property type="entry name" value="ALPHA_BETA-HYDROLASES SUPERFAMILY PROTEIN"/>
    <property type="match status" value="1"/>
</dbReference>
<organism evidence="1 2">
    <name type="scientific">Boothiomyces macroporosus</name>
    <dbReference type="NCBI Taxonomy" id="261099"/>
    <lineage>
        <taxon>Eukaryota</taxon>
        <taxon>Fungi</taxon>
        <taxon>Fungi incertae sedis</taxon>
        <taxon>Chytridiomycota</taxon>
        <taxon>Chytridiomycota incertae sedis</taxon>
        <taxon>Chytridiomycetes</taxon>
        <taxon>Rhizophydiales</taxon>
        <taxon>Terramycetaceae</taxon>
        <taxon>Boothiomyces</taxon>
    </lineage>
</organism>
<dbReference type="AlphaFoldDB" id="A0AAD5Y199"/>
<evidence type="ECO:0008006" key="3">
    <source>
        <dbReference type="Google" id="ProtNLM"/>
    </source>
</evidence>
<dbReference type="PANTHER" id="PTHR34043">
    <property type="entry name" value="ALPHA/BETA-HYDROLASES SUPERFAMILY PROTEIN"/>
    <property type="match status" value="1"/>
</dbReference>
<accession>A0AAD5Y199</accession>
<sequence>MRAHPIPLPYYRHIVKPYPKINLIDECDFIPTKNPVILCHGLFGFHVIGPQSFKFLQLNYWRGITDTLERNGCSVYSTSVGSVSSIKSRAERLHAYLEKNFANQEGGLDCRYLISHIPNKSYQVKSLATIATPHRGSPFMDFVKDTLGVGEIESYIKREHQDNIIRQVDQEYYEKLKEKSPKLYHQIIKWLDAPAFANLTREYCEQFNKVTLDDPSVYYSSYAACIDMKFFAPLAFSYYIVRRMEGDNDGLVSIYSAKWGDFIGAVDCDHWDLVPSKMRQISDVFKQKPFKHINFYLTVVRNLALKGF</sequence>
<dbReference type="Proteomes" id="UP001210925">
    <property type="component" value="Unassembled WGS sequence"/>
</dbReference>
<comment type="caution">
    <text evidence="1">The sequence shown here is derived from an EMBL/GenBank/DDBJ whole genome shotgun (WGS) entry which is preliminary data.</text>
</comment>
<evidence type="ECO:0000313" key="2">
    <source>
        <dbReference type="Proteomes" id="UP001210925"/>
    </source>
</evidence>
<protein>
    <recommendedName>
        <fullName evidence="3">Triacylglycerol lipase</fullName>
    </recommendedName>
</protein>
<gene>
    <name evidence="1" type="ORF">HK103_007699</name>
</gene>
<proteinExistence type="predicted"/>
<dbReference type="SUPFAM" id="SSF53474">
    <property type="entry name" value="alpha/beta-Hydrolases"/>
    <property type="match status" value="1"/>
</dbReference>
<evidence type="ECO:0000313" key="1">
    <source>
        <dbReference type="EMBL" id="KAJ3253838.1"/>
    </source>
</evidence>
<dbReference type="Gene3D" id="3.40.50.1820">
    <property type="entry name" value="alpha/beta hydrolase"/>
    <property type="match status" value="1"/>
</dbReference>